<name>A0ABV3YV41_9PSED</name>
<keyword evidence="2" id="KW-1185">Reference proteome</keyword>
<dbReference type="Proteomes" id="UP001560296">
    <property type="component" value="Unassembled WGS sequence"/>
</dbReference>
<protein>
    <recommendedName>
        <fullName evidence="3">Lipoprotein</fullName>
    </recommendedName>
</protein>
<dbReference type="EMBL" id="JBFTEG010000010">
    <property type="protein sequence ID" value="MEX6503187.1"/>
    <property type="molecule type" value="Genomic_DNA"/>
</dbReference>
<sequence>MKKAEILPISICVLFVLTGCDTKQKGSTGNAEVNACVARGISYFKEVGSYPTLKSAPNAGRSAEEVALERCNRTLTAF</sequence>
<reference evidence="1 2" key="1">
    <citation type="submission" date="2024-07" db="EMBL/GenBank/DDBJ databases">
        <authorList>
            <person name="Li M."/>
        </authorList>
    </citation>
    <scope>NUCLEOTIDE SEQUENCE [LARGE SCALE GENOMIC DNA]</scope>
    <source>
        <strain evidence="1 2">25A3E</strain>
    </source>
</reference>
<evidence type="ECO:0008006" key="3">
    <source>
        <dbReference type="Google" id="ProtNLM"/>
    </source>
</evidence>
<evidence type="ECO:0000313" key="2">
    <source>
        <dbReference type="Proteomes" id="UP001560296"/>
    </source>
</evidence>
<proteinExistence type="predicted"/>
<evidence type="ECO:0000313" key="1">
    <source>
        <dbReference type="EMBL" id="MEX6503187.1"/>
    </source>
</evidence>
<gene>
    <name evidence="1" type="ORF">AB5S05_14065</name>
</gene>
<dbReference type="PROSITE" id="PS51257">
    <property type="entry name" value="PROKAR_LIPOPROTEIN"/>
    <property type="match status" value="1"/>
</dbReference>
<organism evidence="1 2">
    <name type="scientific">Pseudomonas zhanjiangensis</name>
    <dbReference type="NCBI Taxonomy" id="3239015"/>
    <lineage>
        <taxon>Bacteria</taxon>
        <taxon>Pseudomonadati</taxon>
        <taxon>Pseudomonadota</taxon>
        <taxon>Gammaproteobacteria</taxon>
        <taxon>Pseudomonadales</taxon>
        <taxon>Pseudomonadaceae</taxon>
        <taxon>Pseudomonas</taxon>
    </lineage>
</organism>
<accession>A0ABV3YV41</accession>
<comment type="caution">
    <text evidence="1">The sequence shown here is derived from an EMBL/GenBank/DDBJ whole genome shotgun (WGS) entry which is preliminary data.</text>
</comment>
<dbReference type="RefSeq" id="WP_369288148.1">
    <property type="nucleotide sequence ID" value="NZ_JBFTEG010000010.1"/>
</dbReference>